<dbReference type="Pfam" id="PF26526">
    <property type="entry name" value="DUF8175"/>
    <property type="match status" value="1"/>
</dbReference>
<evidence type="ECO:0000313" key="4">
    <source>
        <dbReference type="EMBL" id="RJT91519.1"/>
    </source>
</evidence>
<comment type="caution">
    <text evidence="4">The sequence shown here is derived from an EMBL/GenBank/DDBJ whole genome shotgun (WGS) entry which is preliminary data.</text>
</comment>
<keyword evidence="2" id="KW-0472">Membrane</keyword>
<feature type="domain" description="DUF8175" evidence="3">
    <location>
        <begin position="49"/>
        <end position="236"/>
    </location>
</feature>
<keyword evidence="5" id="KW-1185">Reference proteome</keyword>
<accession>A0A3A5MUN2</accession>
<organism evidence="4 5">
    <name type="scientific">Cryobacterium melibiosiphilum</name>
    <dbReference type="NCBI Taxonomy" id="995039"/>
    <lineage>
        <taxon>Bacteria</taxon>
        <taxon>Bacillati</taxon>
        <taxon>Actinomycetota</taxon>
        <taxon>Actinomycetes</taxon>
        <taxon>Micrococcales</taxon>
        <taxon>Microbacteriaceae</taxon>
        <taxon>Cryobacterium</taxon>
    </lineage>
</organism>
<dbReference type="RefSeq" id="WP_119970817.1">
    <property type="nucleotide sequence ID" value="NZ_JBHSQA010000034.1"/>
</dbReference>
<dbReference type="EMBL" id="QZVS01000045">
    <property type="protein sequence ID" value="RJT91519.1"/>
    <property type="molecule type" value="Genomic_DNA"/>
</dbReference>
<evidence type="ECO:0000256" key="1">
    <source>
        <dbReference type="SAM" id="MobiDB-lite"/>
    </source>
</evidence>
<evidence type="ECO:0000313" key="5">
    <source>
        <dbReference type="Proteomes" id="UP000272015"/>
    </source>
</evidence>
<proteinExistence type="predicted"/>
<evidence type="ECO:0000259" key="3">
    <source>
        <dbReference type="Pfam" id="PF26526"/>
    </source>
</evidence>
<feature type="transmembrane region" description="Helical" evidence="2">
    <location>
        <begin position="15"/>
        <end position="34"/>
    </location>
</feature>
<feature type="compositionally biased region" description="Low complexity" evidence="1">
    <location>
        <begin position="48"/>
        <end position="61"/>
    </location>
</feature>
<dbReference type="Proteomes" id="UP000272015">
    <property type="component" value="Unassembled WGS sequence"/>
</dbReference>
<gene>
    <name evidence="4" type="ORF">D6T64_01615</name>
</gene>
<reference evidence="4 5" key="1">
    <citation type="submission" date="2018-09" db="EMBL/GenBank/DDBJ databases">
        <title>Novel species of Cryobacterium.</title>
        <authorList>
            <person name="Liu Q."/>
            <person name="Xin Y.-H."/>
        </authorList>
    </citation>
    <scope>NUCLEOTIDE SEQUENCE [LARGE SCALE GENOMIC DNA]</scope>
    <source>
        <strain evidence="4 5">Hh39</strain>
    </source>
</reference>
<dbReference type="OrthoDB" id="4428031at2"/>
<feature type="region of interest" description="Disordered" evidence="1">
    <location>
        <begin position="41"/>
        <end position="71"/>
    </location>
</feature>
<evidence type="ECO:0000256" key="2">
    <source>
        <dbReference type="SAM" id="Phobius"/>
    </source>
</evidence>
<keyword evidence="2" id="KW-0812">Transmembrane</keyword>
<dbReference type="AlphaFoldDB" id="A0A3A5MUN2"/>
<protein>
    <recommendedName>
        <fullName evidence="3">DUF8175 domain-containing protein</fullName>
    </recommendedName>
</protein>
<dbReference type="InterPro" id="IPR058488">
    <property type="entry name" value="DUF8175"/>
</dbReference>
<name>A0A3A5MUN2_9MICO</name>
<keyword evidence="2" id="KW-1133">Transmembrane helix</keyword>
<sequence>MTNTEQRSPLSRPGFIAAAIVVGIIVLAAIIVLVTSLTRGSDDNAAQPTEDPSTSSTPSAEASDESVCGLDGFEDMNTLTQAPENEWELVGTVAAPTEPEGAGPAEITDGLRTCYAHTAEGALFLAVNFAAMGTDASLRDRLPQLVAPGPGRDALIALGSDSSGSTLRAQVAGYSIGSYSAKETTVDLAVNFSSGELVSLPLKLVWAEGDWKIQMTDAGVLPLSPAPIDNLGGYTPWSGA</sequence>